<accession>A0A4U6TKJ6</accession>
<dbReference type="Proteomes" id="UP000298652">
    <property type="component" value="Chromosome 8"/>
</dbReference>
<proteinExistence type="predicted"/>
<dbReference type="Gramene" id="TKW01535">
    <property type="protein sequence ID" value="TKW01535"/>
    <property type="gene ID" value="SEVIR_8G187400v2"/>
</dbReference>
<sequence>MLLKIHEPPATPWQQWFQSTYGSQGHRDLGDPHYLDTPTWKDFLSILPTFRQHMSVIIGDGSFTSFWSDHWIGSAPLDLAMPALFSQALRPNISVQLATES</sequence>
<evidence type="ECO:0000313" key="1">
    <source>
        <dbReference type="EMBL" id="TKW01535.1"/>
    </source>
</evidence>
<name>A0A4U6TKJ6_SETVI</name>
<reference evidence="1" key="1">
    <citation type="submission" date="2019-03" db="EMBL/GenBank/DDBJ databases">
        <title>WGS assembly of Setaria viridis.</title>
        <authorList>
            <person name="Huang P."/>
            <person name="Jenkins J."/>
            <person name="Grimwood J."/>
            <person name="Barry K."/>
            <person name="Healey A."/>
            <person name="Mamidi S."/>
            <person name="Sreedasyam A."/>
            <person name="Shu S."/>
            <person name="Feldman M."/>
            <person name="Wu J."/>
            <person name="Yu Y."/>
            <person name="Chen C."/>
            <person name="Johnson J."/>
            <person name="Rokhsar D."/>
            <person name="Baxter I."/>
            <person name="Schmutz J."/>
            <person name="Brutnell T."/>
            <person name="Kellogg E."/>
        </authorList>
    </citation>
    <scope>NUCLEOTIDE SEQUENCE [LARGE SCALE GENOMIC DNA]</scope>
</reference>
<dbReference type="EMBL" id="CM016559">
    <property type="protein sequence ID" value="TKW01535.1"/>
    <property type="molecule type" value="Genomic_DNA"/>
</dbReference>
<protein>
    <submittedName>
        <fullName evidence="1">Uncharacterized protein</fullName>
    </submittedName>
</protein>
<gene>
    <name evidence="1" type="ORF">SEVIR_8G187400v2</name>
</gene>
<organism evidence="1 2">
    <name type="scientific">Setaria viridis</name>
    <name type="common">Green bristlegrass</name>
    <name type="synonym">Setaria italica subsp. viridis</name>
    <dbReference type="NCBI Taxonomy" id="4556"/>
    <lineage>
        <taxon>Eukaryota</taxon>
        <taxon>Viridiplantae</taxon>
        <taxon>Streptophyta</taxon>
        <taxon>Embryophyta</taxon>
        <taxon>Tracheophyta</taxon>
        <taxon>Spermatophyta</taxon>
        <taxon>Magnoliopsida</taxon>
        <taxon>Liliopsida</taxon>
        <taxon>Poales</taxon>
        <taxon>Poaceae</taxon>
        <taxon>PACMAD clade</taxon>
        <taxon>Panicoideae</taxon>
        <taxon>Panicodae</taxon>
        <taxon>Paniceae</taxon>
        <taxon>Cenchrinae</taxon>
        <taxon>Setaria</taxon>
    </lineage>
</organism>
<keyword evidence="2" id="KW-1185">Reference proteome</keyword>
<evidence type="ECO:0000313" key="2">
    <source>
        <dbReference type="Proteomes" id="UP000298652"/>
    </source>
</evidence>
<dbReference type="AlphaFoldDB" id="A0A4U6TKJ6"/>